<accession>Q21DH3</accession>
<dbReference type="EC" id="2.7.7.65" evidence="1"/>
<dbReference type="Gene3D" id="3.30.70.270">
    <property type="match status" value="1"/>
</dbReference>
<dbReference type="EMBL" id="CP000282">
    <property type="protein sequence ID" value="ABD83256.1"/>
    <property type="molecule type" value="Genomic_DNA"/>
</dbReference>
<dbReference type="HOGENOM" id="CLU_070527_0_0_6"/>
<gene>
    <name evidence="5" type="ordered locus">Sde_4001</name>
</gene>
<keyword evidence="3" id="KW-0812">Transmembrane</keyword>
<evidence type="ECO:0000313" key="5">
    <source>
        <dbReference type="EMBL" id="ABD83256.1"/>
    </source>
</evidence>
<dbReference type="GO" id="GO:0052621">
    <property type="term" value="F:diguanylate cyclase activity"/>
    <property type="evidence" value="ECO:0007669"/>
    <property type="project" value="UniProtKB-EC"/>
</dbReference>
<dbReference type="OrthoDB" id="5914567at2"/>
<dbReference type="GO" id="GO:0005886">
    <property type="term" value="C:plasma membrane"/>
    <property type="evidence" value="ECO:0007669"/>
    <property type="project" value="TreeGrafter"/>
</dbReference>
<dbReference type="InterPro" id="IPR043128">
    <property type="entry name" value="Rev_trsase/Diguanyl_cyclase"/>
</dbReference>
<feature type="transmembrane region" description="Helical" evidence="3">
    <location>
        <begin position="70"/>
        <end position="90"/>
    </location>
</feature>
<dbReference type="CDD" id="cd01949">
    <property type="entry name" value="GGDEF"/>
    <property type="match status" value="1"/>
</dbReference>
<keyword evidence="6" id="KW-1185">Reference proteome</keyword>
<feature type="transmembrane region" description="Helical" evidence="3">
    <location>
        <begin position="12"/>
        <end position="32"/>
    </location>
</feature>
<feature type="transmembrane region" description="Helical" evidence="3">
    <location>
        <begin position="44"/>
        <end position="63"/>
    </location>
</feature>
<dbReference type="SUPFAM" id="SSF55073">
    <property type="entry name" value="Nucleotide cyclase"/>
    <property type="match status" value="1"/>
</dbReference>
<dbReference type="InterPro" id="IPR000160">
    <property type="entry name" value="GGDEF_dom"/>
</dbReference>
<dbReference type="GO" id="GO:1902201">
    <property type="term" value="P:negative regulation of bacterial-type flagellum-dependent cell motility"/>
    <property type="evidence" value="ECO:0007669"/>
    <property type="project" value="TreeGrafter"/>
</dbReference>
<name>Q21DH3_SACD2</name>
<evidence type="ECO:0000256" key="1">
    <source>
        <dbReference type="ARBA" id="ARBA00012528"/>
    </source>
</evidence>
<dbReference type="RefSeq" id="WP_011470471.1">
    <property type="nucleotide sequence ID" value="NC_007912.1"/>
</dbReference>
<dbReference type="InterPro" id="IPR050469">
    <property type="entry name" value="Diguanylate_Cyclase"/>
</dbReference>
<dbReference type="KEGG" id="sde:Sde_4001"/>
<dbReference type="SMART" id="SM00267">
    <property type="entry name" value="GGDEF"/>
    <property type="match status" value="1"/>
</dbReference>
<feature type="domain" description="GGDEF" evidence="4">
    <location>
        <begin position="177"/>
        <end position="307"/>
    </location>
</feature>
<dbReference type="InterPro" id="IPR029787">
    <property type="entry name" value="Nucleotide_cyclase"/>
</dbReference>
<dbReference type="eggNOG" id="COG3706">
    <property type="taxonomic scope" value="Bacteria"/>
</dbReference>
<dbReference type="STRING" id="203122.Sde_4001"/>
<comment type="catalytic activity">
    <reaction evidence="2">
        <text>2 GTP = 3',3'-c-di-GMP + 2 diphosphate</text>
        <dbReference type="Rhea" id="RHEA:24898"/>
        <dbReference type="ChEBI" id="CHEBI:33019"/>
        <dbReference type="ChEBI" id="CHEBI:37565"/>
        <dbReference type="ChEBI" id="CHEBI:58805"/>
        <dbReference type="EC" id="2.7.7.65"/>
    </reaction>
</comment>
<evidence type="ECO:0000313" key="6">
    <source>
        <dbReference type="Proteomes" id="UP000001947"/>
    </source>
</evidence>
<reference evidence="5 6" key="1">
    <citation type="journal article" date="2008" name="PLoS Genet.">
        <title>Complete genome sequence of the complex carbohydrate-degrading marine bacterium, Saccharophagus degradans strain 2-40 T.</title>
        <authorList>
            <person name="Weiner R.M."/>
            <person name="Taylor L.E.II."/>
            <person name="Henrissat B."/>
            <person name="Hauser L."/>
            <person name="Land M."/>
            <person name="Coutinho P.M."/>
            <person name="Rancurel C."/>
            <person name="Saunders E.H."/>
            <person name="Longmire A.G."/>
            <person name="Zhang H."/>
            <person name="Bayer E.A."/>
            <person name="Gilbert H.J."/>
            <person name="Larimer F."/>
            <person name="Zhulin I.B."/>
            <person name="Ekborg N.A."/>
            <person name="Lamed R."/>
            <person name="Richardson P.M."/>
            <person name="Borovok I."/>
            <person name="Hutcheson S."/>
        </authorList>
    </citation>
    <scope>NUCLEOTIDE SEQUENCE [LARGE SCALE GENOMIC DNA]</scope>
    <source>
        <strain evidence="6">2-40 / ATCC 43961 / DSM 17024</strain>
    </source>
</reference>
<dbReference type="Pfam" id="PF00990">
    <property type="entry name" value="GGDEF"/>
    <property type="match status" value="1"/>
</dbReference>
<evidence type="ECO:0000256" key="2">
    <source>
        <dbReference type="ARBA" id="ARBA00034247"/>
    </source>
</evidence>
<keyword evidence="3" id="KW-0472">Membrane</keyword>
<organism evidence="5 6">
    <name type="scientific">Saccharophagus degradans (strain 2-40 / ATCC 43961 / DSM 17024)</name>
    <dbReference type="NCBI Taxonomy" id="203122"/>
    <lineage>
        <taxon>Bacteria</taxon>
        <taxon>Pseudomonadati</taxon>
        <taxon>Pseudomonadota</taxon>
        <taxon>Gammaproteobacteria</taxon>
        <taxon>Cellvibrionales</taxon>
        <taxon>Cellvibrionaceae</taxon>
        <taxon>Saccharophagus</taxon>
    </lineage>
</organism>
<evidence type="ECO:0000259" key="4">
    <source>
        <dbReference type="PROSITE" id="PS50887"/>
    </source>
</evidence>
<protein>
    <recommendedName>
        <fullName evidence="1">diguanylate cyclase</fullName>
        <ecNumber evidence="1">2.7.7.65</ecNumber>
    </recommendedName>
</protein>
<keyword evidence="3" id="KW-1133">Transmembrane helix</keyword>
<dbReference type="GeneID" id="98615592"/>
<feature type="transmembrane region" description="Helical" evidence="3">
    <location>
        <begin position="102"/>
        <end position="125"/>
    </location>
</feature>
<dbReference type="NCBIfam" id="TIGR00254">
    <property type="entry name" value="GGDEF"/>
    <property type="match status" value="1"/>
</dbReference>
<evidence type="ECO:0000256" key="3">
    <source>
        <dbReference type="SAM" id="Phobius"/>
    </source>
</evidence>
<dbReference type="PANTHER" id="PTHR45138:SF9">
    <property type="entry name" value="DIGUANYLATE CYCLASE DGCM-RELATED"/>
    <property type="match status" value="1"/>
</dbReference>
<dbReference type="Proteomes" id="UP000001947">
    <property type="component" value="Chromosome"/>
</dbReference>
<dbReference type="PANTHER" id="PTHR45138">
    <property type="entry name" value="REGULATORY COMPONENTS OF SENSORY TRANSDUCTION SYSTEM"/>
    <property type="match status" value="1"/>
</dbReference>
<sequence length="307" mass="35103">MLRTQMHYHKHWLIAGTTWIYLQILTLAMLAPLKPFAQFEWLDIVGEGAAAAVILFWSVLVLASRPKGRVTNLLVAGLLAVFSAMLQDFLDEIFNMHAMPFWQSLIESACLPLGMTLLTVGIFYWRQEQIVVNQQLRKREKLFRHHQWVDAITSLASITYLKEYLHNALQHTHQRNVPVTLLLLDLNEFNQVNKRYGNSEGDRALYAVSELLMLNLRDDDLICRYAGDRFAILLANTREHEAEIIAIELVNAILHFAHRTKGGERVYLNATAGIAYARDTNLEKLIDRAKHALRIAKDANATTYVAL</sequence>
<dbReference type="AlphaFoldDB" id="Q21DH3"/>
<dbReference type="PROSITE" id="PS50887">
    <property type="entry name" value="GGDEF"/>
    <property type="match status" value="1"/>
</dbReference>
<proteinExistence type="predicted"/>
<dbReference type="GO" id="GO:0043709">
    <property type="term" value="P:cell adhesion involved in single-species biofilm formation"/>
    <property type="evidence" value="ECO:0007669"/>
    <property type="project" value="TreeGrafter"/>
</dbReference>